<reference evidence="1 2" key="1">
    <citation type="submission" date="2018-06" db="EMBL/GenBank/DDBJ databases">
        <authorList>
            <consortium name="Pathogen Informatics"/>
            <person name="Doyle S."/>
        </authorList>
    </citation>
    <scope>NUCLEOTIDE SEQUENCE [LARGE SCALE GENOMIC DNA]</scope>
    <source>
        <strain evidence="1 2">NCTC1934</strain>
    </source>
</reference>
<dbReference type="PANTHER" id="PTHR23026:SF123">
    <property type="entry name" value="NAD(P)H NITROREDUCTASE RV3131-RELATED"/>
    <property type="match status" value="1"/>
</dbReference>
<dbReference type="InterPro" id="IPR000415">
    <property type="entry name" value="Nitroreductase-like"/>
</dbReference>
<dbReference type="NCBIfam" id="NF047509">
    <property type="entry name" value="Rv3131_FMN_oxido"/>
    <property type="match status" value="1"/>
</dbReference>
<dbReference type="GO" id="GO:0016491">
    <property type="term" value="F:oxidoreductase activity"/>
    <property type="evidence" value="ECO:0007669"/>
    <property type="project" value="InterPro"/>
</dbReference>
<sequence length="331" mass="36592">MTAMELPPVLPDHRTIIEAMRLASRAPSVHNTQPWRWVFDGTRLHLYSDSDRLLHWADPRGRQLVISCGAMLHHVRTVFGAYGWHTDTVRLPALERPDHLAEIRFRPWADPPAGLRARALVIDRRRTDRLPMAAPRGWDVVLPRLRMLVSPHYLELDEIGEAMRDRLAAASEQAAALRRHDIGYASELNWWAGHSGPDGIPPAALLSQAEAGRVRVGRAFPAGSPGLRRAEFEDRARLVVLSSPGDTLEHWLRTGEALSAVLLECAAAGLGTCPLTHLTELPSGRSLLSGLSPRPGQPQLVIRIGTAPEGEPEVAPSPRRPLADFFTTVRD</sequence>
<dbReference type="InterPro" id="IPR050627">
    <property type="entry name" value="Nitroreductase/BluB"/>
</dbReference>
<dbReference type="SUPFAM" id="SSF55469">
    <property type="entry name" value="FMN-dependent nitroreductase-like"/>
    <property type="match status" value="1"/>
</dbReference>
<dbReference type="PANTHER" id="PTHR23026">
    <property type="entry name" value="NADPH NITROREDUCTASE"/>
    <property type="match status" value="1"/>
</dbReference>
<dbReference type="Gene3D" id="3.40.109.10">
    <property type="entry name" value="NADH Oxidase"/>
    <property type="match status" value="1"/>
</dbReference>
<name>A0A378X8F0_9NOCA</name>
<dbReference type="STRING" id="1406858.GCA_000710895_04059"/>
<organism evidence="1 2">
    <name type="scientific">Nocardia otitidiscaviarum</name>
    <dbReference type="NCBI Taxonomy" id="1823"/>
    <lineage>
        <taxon>Bacteria</taxon>
        <taxon>Bacillati</taxon>
        <taxon>Actinomycetota</taxon>
        <taxon>Actinomycetes</taxon>
        <taxon>Mycobacteriales</taxon>
        <taxon>Nocardiaceae</taxon>
        <taxon>Nocardia</taxon>
    </lineage>
</organism>
<evidence type="ECO:0000313" key="2">
    <source>
        <dbReference type="Proteomes" id="UP000255467"/>
    </source>
</evidence>
<accession>A0A378X8F0</accession>
<dbReference type="EMBL" id="UGRY01000001">
    <property type="protein sequence ID" value="SUA49004.1"/>
    <property type="molecule type" value="Genomic_DNA"/>
</dbReference>
<dbReference type="OrthoDB" id="8156917at2"/>
<keyword evidence="2" id="KW-1185">Reference proteome</keyword>
<dbReference type="AlphaFoldDB" id="A0A378X8F0"/>
<evidence type="ECO:0000313" key="1">
    <source>
        <dbReference type="EMBL" id="SUA49004.1"/>
    </source>
</evidence>
<dbReference type="Proteomes" id="UP000255467">
    <property type="component" value="Unassembled WGS sequence"/>
</dbReference>
<proteinExistence type="predicted"/>
<gene>
    <name evidence="1" type="ORF">NCTC1934_00003</name>
</gene>
<protein>
    <submittedName>
        <fullName evidence="1">NAD(P)H nitroreductase RV3131/MT3217</fullName>
    </submittedName>
</protein>
<dbReference type="RefSeq" id="WP_051037195.1">
    <property type="nucleotide sequence ID" value="NZ_UGRY01000001.1"/>
</dbReference>